<dbReference type="GO" id="GO:0046496">
    <property type="term" value="P:nicotinamide nucleotide metabolic process"/>
    <property type="evidence" value="ECO:0007669"/>
    <property type="project" value="UniProtKB-UniRule"/>
</dbReference>
<dbReference type="EMBL" id="NWSH01008411">
    <property type="protein sequence ID" value="PCG62569.1"/>
    <property type="molecule type" value="Genomic_DNA"/>
</dbReference>
<dbReference type="GO" id="GO:0110051">
    <property type="term" value="P:metabolite repair"/>
    <property type="evidence" value="ECO:0007669"/>
    <property type="project" value="TreeGrafter"/>
</dbReference>
<comment type="catalytic activity">
    <reaction evidence="7 8">
        <text>(6S)-NADPHX + ATP = ADP + phosphate + NADPH + H(+)</text>
        <dbReference type="Rhea" id="RHEA:32231"/>
        <dbReference type="ChEBI" id="CHEBI:15378"/>
        <dbReference type="ChEBI" id="CHEBI:30616"/>
        <dbReference type="ChEBI" id="CHEBI:43474"/>
        <dbReference type="ChEBI" id="CHEBI:57783"/>
        <dbReference type="ChEBI" id="CHEBI:64076"/>
        <dbReference type="ChEBI" id="CHEBI:456216"/>
        <dbReference type="EC" id="4.2.1.93"/>
    </reaction>
</comment>
<dbReference type="SUPFAM" id="SSF53613">
    <property type="entry name" value="Ribokinase-like"/>
    <property type="match status" value="1"/>
</dbReference>
<proteinExistence type="inferred from homology"/>
<evidence type="ECO:0000313" key="10">
    <source>
        <dbReference type="EMBL" id="PCG62569.1"/>
    </source>
</evidence>
<dbReference type="InterPro" id="IPR029056">
    <property type="entry name" value="Ribokinase-like"/>
</dbReference>
<dbReference type="STRING" id="7102.A0A2A4ISC7"/>
<organism evidence="10">
    <name type="scientific">Heliothis virescens</name>
    <name type="common">Tobacco budworm moth</name>
    <dbReference type="NCBI Taxonomy" id="7102"/>
    <lineage>
        <taxon>Eukaryota</taxon>
        <taxon>Metazoa</taxon>
        <taxon>Ecdysozoa</taxon>
        <taxon>Arthropoda</taxon>
        <taxon>Hexapoda</taxon>
        <taxon>Insecta</taxon>
        <taxon>Pterygota</taxon>
        <taxon>Neoptera</taxon>
        <taxon>Endopterygota</taxon>
        <taxon>Lepidoptera</taxon>
        <taxon>Glossata</taxon>
        <taxon>Ditrysia</taxon>
        <taxon>Noctuoidea</taxon>
        <taxon>Noctuidae</taxon>
        <taxon>Heliothinae</taxon>
        <taxon>Heliothis</taxon>
    </lineage>
</organism>
<dbReference type="Gene3D" id="3.40.1190.20">
    <property type="match status" value="1"/>
</dbReference>
<keyword evidence="1 8" id="KW-0597">Phosphoprotein</keyword>
<dbReference type="InterPro" id="IPR000631">
    <property type="entry name" value="CARKD"/>
</dbReference>
<dbReference type="PANTHER" id="PTHR12592">
    <property type="entry name" value="ATP-DEPENDENT (S)-NAD(P)H-HYDRATE DEHYDRATASE FAMILY MEMBER"/>
    <property type="match status" value="1"/>
</dbReference>
<reference evidence="10" key="1">
    <citation type="submission" date="2017-09" db="EMBL/GenBank/DDBJ databases">
        <title>Contemporary evolution of a Lepidopteran species, Heliothis virescens, in response to modern agricultural practices.</title>
        <authorList>
            <person name="Fritz M.L."/>
            <person name="Deyonke A.M."/>
            <person name="Papanicolaou A."/>
            <person name="Micinski S."/>
            <person name="Westbrook J."/>
            <person name="Gould F."/>
        </authorList>
    </citation>
    <scope>NUCLEOTIDE SEQUENCE [LARGE SCALE GENOMIC DNA]</scope>
    <source>
        <strain evidence="10">HvINT-</strain>
        <tissue evidence="10">Whole body</tissue>
    </source>
</reference>
<keyword evidence="2 8" id="KW-0547">Nucleotide-binding</keyword>
<evidence type="ECO:0000256" key="7">
    <source>
        <dbReference type="ARBA" id="ARBA00047472"/>
    </source>
</evidence>
<dbReference type="PROSITE" id="PS51383">
    <property type="entry name" value="YJEF_C_3"/>
    <property type="match status" value="1"/>
</dbReference>
<keyword evidence="4" id="KW-0521">NADP</keyword>
<dbReference type="AlphaFoldDB" id="A0A2A4ISC7"/>
<evidence type="ECO:0000256" key="6">
    <source>
        <dbReference type="ARBA" id="ARBA00023239"/>
    </source>
</evidence>
<evidence type="ECO:0000256" key="5">
    <source>
        <dbReference type="ARBA" id="ARBA00023027"/>
    </source>
</evidence>
<feature type="binding site" evidence="8">
    <location>
        <position position="247"/>
    </location>
    <ligand>
        <name>(6S)-NADPHX</name>
        <dbReference type="ChEBI" id="CHEBI:64076"/>
    </ligand>
</feature>
<accession>A0A2A4ISC7</accession>
<evidence type="ECO:0000256" key="4">
    <source>
        <dbReference type="ARBA" id="ARBA00022857"/>
    </source>
</evidence>
<dbReference type="GO" id="GO:0047453">
    <property type="term" value="F:ATP-dependent NAD(P)H-hydrate dehydratase activity"/>
    <property type="evidence" value="ECO:0007669"/>
    <property type="project" value="UniProtKB-UniRule"/>
</dbReference>
<comment type="cofactor">
    <cofactor evidence="8">
        <name>Mg(2+)</name>
        <dbReference type="ChEBI" id="CHEBI:18420"/>
    </cofactor>
</comment>
<dbReference type="CDD" id="cd01171">
    <property type="entry name" value="YXKO-related"/>
    <property type="match status" value="1"/>
</dbReference>
<feature type="binding site" evidence="8">
    <location>
        <begin position="237"/>
        <end position="246"/>
    </location>
    <ligand>
        <name>ATP</name>
        <dbReference type="ChEBI" id="CHEBI:30616"/>
    </ligand>
</feature>
<comment type="similarity">
    <text evidence="8">Belongs to the NnrD/CARKD family.</text>
</comment>
<dbReference type="EC" id="4.2.1.93" evidence="8"/>
<comment type="function">
    <text evidence="8">Catalyzes the dehydration of the S-form of NAD(P)HX at the expense of ATP, which is converted to ADP. Together with NAD(P)HX epimerase, which catalyzes the epimerization of the S- and R-forms, the enzyme allows the repair of both epimers of NAD(P)HX, a damaged form of NAD(P)H that is a result of enzymatic or heat-dependent hydration.</text>
</comment>
<feature type="binding site" evidence="8">
    <location>
        <position position="133"/>
    </location>
    <ligand>
        <name>(6S)-NADPHX</name>
        <dbReference type="ChEBI" id="CHEBI:64076"/>
    </ligand>
</feature>
<dbReference type="GO" id="GO:0005524">
    <property type="term" value="F:ATP binding"/>
    <property type="evidence" value="ECO:0007669"/>
    <property type="project" value="UniProtKB-KW"/>
</dbReference>
<evidence type="ECO:0000256" key="3">
    <source>
        <dbReference type="ARBA" id="ARBA00022840"/>
    </source>
</evidence>
<evidence type="ECO:0000256" key="2">
    <source>
        <dbReference type="ARBA" id="ARBA00022741"/>
    </source>
</evidence>
<keyword evidence="3 8" id="KW-0067">ATP-binding</keyword>
<dbReference type="Pfam" id="PF01256">
    <property type="entry name" value="Carb_kinase"/>
    <property type="match status" value="1"/>
</dbReference>
<gene>
    <name evidence="10" type="ORF">B5V51_14176</name>
</gene>
<dbReference type="FunFam" id="3.40.1190.20:FF:000023">
    <property type="entry name" value="ATP-dependent (S)-NAD(P)H-hydrate dehydratase"/>
    <property type="match status" value="1"/>
</dbReference>
<comment type="caution">
    <text evidence="10">The sequence shown here is derived from an EMBL/GenBank/DDBJ whole genome shotgun (WGS) entry which is preliminary data.</text>
</comment>
<feature type="binding site" evidence="8">
    <location>
        <begin position="216"/>
        <end position="220"/>
    </location>
    <ligand>
        <name>ATP</name>
        <dbReference type="ChEBI" id="CHEBI:30616"/>
    </ligand>
</feature>
<comment type="catalytic activity">
    <reaction evidence="8">
        <text>(6S)-NADHX + ATP = ADP + phosphate + NADH + H(+)</text>
        <dbReference type="Rhea" id="RHEA:19017"/>
        <dbReference type="ChEBI" id="CHEBI:15378"/>
        <dbReference type="ChEBI" id="CHEBI:30616"/>
        <dbReference type="ChEBI" id="CHEBI:43474"/>
        <dbReference type="ChEBI" id="CHEBI:57945"/>
        <dbReference type="ChEBI" id="CHEBI:64074"/>
        <dbReference type="ChEBI" id="CHEBI:456216"/>
        <dbReference type="EC" id="4.2.1.93"/>
    </reaction>
</comment>
<evidence type="ECO:0000259" key="9">
    <source>
        <dbReference type="PROSITE" id="PS51383"/>
    </source>
</evidence>
<evidence type="ECO:0000256" key="8">
    <source>
        <dbReference type="HAMAP-Rule" id="MF_03157"/>
    </source>
</evidence>
<protein>
    <recommendedName>
        <fullName evidence="8">ATP-dependent (S)-NAD(P)H-hydrate dehydratase</fullName>
        <ecNumber evidence="8">4.2.1.93</ecNumber>
    </recommendedName>
    <alternativeName>
        <fullName evidence="8">ATP-dependent NAD(P)HX dehydratase</fullName>
    </alternativeName>
</protein>
<dbReference type="PANTHER" id="PTHR12592:SF0">
    <property type="entry name" value="ATP-DEPENDENT (S)-NAD(P)H-HYDRATE DEHYDRATASE"/>
    <property type="match status" value="1"/>
</dbReference>
<dbReference type="HAMAP" id="MF_01965">
    <property type="entry name" value="NADHX_dehydratase"/>
    <property type="match status" value="1"/>
</dbReference>
<evidence type="ECO:0000256" key="1">
    <source>
        <dbReference type="ARBA" id="ARBA00022553"/>
    </source>
</evidence>
<name>A0A2A4ISC7_HELVI</name>
<dbReference type="NCBIfam" id="TIGR00196">
    <property type="entry name" value="yjeF_cterm"/>
    <property type="match status" value="1"/>
</dbReference>
<feature type="domain" description="YjeF C-terminal" evidence="9">
    <location>
        <begin position="33"/>
        <end position="322"/>
    </location>
</feature>
<feature type="binding site" evidence="8">
    <location>
        <begin position="187"/>
        <end position="193"/>
    </location>
    <ligand>
        <name>(6S)-NADPHX</name>
        <dbReference type="ChEBI" id="CHEBI:64076"/>
    </ligand>
</feature>
<keyword evidence="6 8" id="KW-0456">Lyase</keyword>
<keyword evidence="5 8" id="KW-0520">NAD</keyword>
<sequence>MFLSFGLAKRFVQHFSIHNFRSLSSYTMDDLCMLKNIKACIPPLDLSSHKGQAGRIGVIGGSLEYTGAPYFAAISALRVGADLSHIFCTRDSAVVIKSYSPELIVHPLLDWPNAVQEISVWFERLHAIVIGPGLGRLKETLNVVTELIEVIREKRIPLLIDADGLFLITEKIHLLKDFMSPVILTPNKMEFERLCAKTNGPSGLSQLGKYVTVFKKGQEDEVYSVDPAVQWKSNVGGSARRCGGQGDLLSGAIAIMMNWTLANKDKIEIETCGDKVLLASSLSCYGASRLIRLCNEKAFAKKGRSMVASDMVEHIHESFEQLFGQ</sequence>